<reference evidence="1 2" key="1">
    <citation type="submission" date="2013-10" db="EMBL/GenBank/DDBJ databases">
        <authorList>
            <consortium name="International Citrus Genome Consortium"/>
            <person name="Jenkins J."/>
            <person name="Schmutz J."/>
            <person name="Prochnik S."/>
            <person name="Rokhsar D."/>
            <person name="Gmitter F."/>
            <person name="Ollitrault P."/>
            <person name="Machado M."/>
            <person name="Talon M."/>
            <person name="Wincker P."/>
            <person name="Jaillon O."/>
            <person name="Morgante M."/>
        </authorList>
    </citation>
    <scope>NUCLEOTIDE SEQUENCE</scope>
    <source>
        <strain evidence="2">cv. Clemenules</strain>
    </source>
</reference>
<sequence length="113" mass="12587">MKSIPLKKKKNSKHMSSNFHSATSEMISVAPDNLSILEYSGSIIEERCYQLSCHARPKFLRQPSGALVMELEIDTGPENDSNEKKSIILNIIGHVTELPANRLKKLHGTLVSN</sequence>
<dbReference type="AlphaFoldDB" id="V4VK07"/>
<accession>V4VK07</accession>
<dbReference type="Gramene" id="ESR53059">
    <property type="protein sequence ID" value="ESR53059"/>
    <property type="gene ID" value="CICLE_v10022940mg"/>
</dbReference>
<gene>
    <name evidence="1" type="ORF">CICLE_v10022940mg</name>
</gene>
<protein>
    <submittedName>
        <fullName evidence="1">Uncharacterized protein</fullName>
    </submittedName>
</protein>
<proteinExistence type="predicted"/>
<evidence type="ECO:0000313" key="1">
    <source>
        <dbReference type="EMBL" id="ESR53059.1"/>
    </source>
</evidence>
<keyword evidence="2" id="KW-1185">Reference proteome</keyword>
<organism evidence="1 2">
    <name type="scientific">Citrus clementina</name>
    <name type="common">Clementine</name>
    <name type="synonym">Citrus deliciosa x Citrus sinensis</name>
    <dbReference type="NCBI Taxonomy" id="85681"/>
    <lineage>
        <taxon>Eukaryota</taxon>
        <taxon>Viridiplantae</taxon>
        <taxon>Streptophyta</taxon>
        <taxon>Embryophyta</taxon>
        <taxon>Tracheophyta</taxon>
        <taxon>Spermatophyta</taxon>
        <taxon>Magnoliopsida</taxon>
        <taxon>eudicotyledons</taxon>
        <taxon>Gunneridae</taxon>
        <taxon>Pentapetalae</taxon>
        <taxon>rosids</taxon>
        <taxon>malvids</taxon>
        <taxon>Sapindales</taxon>
        <taxon>Rutaceae</taxon>
        <taxon>Aurantioideae</taxon>
        <taxon>Citrus</taxon>
    </lineage>
</organism>
<dbReference type="KEGG" id="cic:CICLE_v10022940mg"/>
<dbReference type="EMBL" id="KI536661">
    <property type="protein sequence ID" value="ESR53059.1"/>
    <property type="molecule type" value="Genomic_DNA"/>
</dbReference>
<dbReference type="InParanoid" id="V4VK07"/>
<name>V4VK07_CITCL</name>
<evidence type="ECO:0000313" key="2">
    <source>
        <dbReference type="Proteomes" id="UP000030687"/>
    </source>
</evidence>
<dbReference type="Proteomes" id="UP000030687">
    <property type="component" value="Unassembled WGS sequence"/>
</dbReference>